<dbReference type="Pfam" id="PF00685">
    <property type="entry name" value="Sulfotransfer_1"/>
    <property type="match status" value="2"/>
</dbReference>
<dbReference type="PANTHER" id="PTHR11783">
    <property type="entry name" value="SULFOTRANSFERASE SULT"/>
    <property type="match status" value="1"/>
</dbReference>
<evidence type="ECO:0000256" key="2">
    <source>
        <dbReference type="ARBA" id="ARBA00022679"/>
    </source>
</evidence>
<feature type="domain" description="Sulfotransferase" evidence="4">
    <location>
        <begin position="47"/>
        <end position="257"/>
    </location>
</feature>
<feature type="region of interest" description="Disordered" evidence="3">
    <location>
        <begin position="261"/>
        <end position="282"/>
    </location>
</feature>
<dbReference type="Gene3D" id="3.40.50.300">
    <property type="entry name" value="P-loop containing nucleotide triphosphate hydrolases"/>
    <property type="match status" value="1"/>
</dbReference>
<evidence type="ECO:0000313" key="5">
    <source>
        <dbReference type="EnsemblMetazoa" id="XP_038058380.1"/>
    </source>
</evidence>
<dbReference type="AlphaFoldDB" id="A0A914A3Y0"/>
<accession>A0A914A3Y0</accession>
<keyword evidence="2" id="KW-0808">Transferase</keyword>
<dbReference type="Proteomes" id="UP000887568">
    <property type="component" value="Unplaced"/>
</dbReference>
<evidence type="ECO:0000256" key="3">
    <source>
        <dbReference type="SAM" id="MobiDB-lite"/>
    </source>
</evidence>
<evidence type="ECO:0000259" key="4">
    <source>
        <dbReference type="Pfam" id="PF00685"/>
    </source>
</evidence>
<dbReference type="GO" id="GO:0008146">
    <property type="term" value="F:sulfotransferase activity"/>
    <property type="evidence" value="ECO:0007669"/>
    <property type="project" value="InterPro"/>
</dbReference>
<evidence type="ECO:0000313" key="6">
    <source>
        <dbReference type="Proteomes" id="UP000887568"/>
    </source>
</evidence>
<comment type="similarity">
    <text evidence="1">Belongs to the sulfotransferase 1 family.</text>
</comment>
<organism evidence="5 6">
    <name type="scientific">Patiria miniata</name>
    <name type="common">Bat star</name>
    <name type="synonym">Asterina miniata</name>
    <dbReference type="NCBI Taxonomy" id="46514"/>
    <lineage>
        <taxon>Eukaryota</taxon>
        <taxon>Metazoa</taxon>
        <taxon>Echinodermata</taxon>
        <taxon>Eleutherozoa</taxon>
        <taxon>Asterozoa</taxon>
        <taxon>Asteroidea</taxon>
        <taxon>Valvatacea</taxon>
        <taxon>Valvatida</taxon>
        <taxon>Asterinidae</taxon>
        <taxon>Patiria</taxon>
    </lineage>
</organism>
<sequence length="336" mass="37945">MAEHYQNGIVDAPPQRQGTRQMEGLNWPTMVTQECLDALKTYDVWEDDVWVTTYPKSGSHWVMEIVNLILADGNEQTIDRSQQSVPAEFDFTEANLGSGPGPRPKPVPQYKEMLTWKAPRVIMTHVTEELMPAQIYQGKGKVIFVIRNPKDAIVSKWHFSRAKGFGPRYEDWDTFLQEYLSGAGTYGTWFSYVSGFWKKHRHDKNFLFLMYEDMKKDLKGAVVQIADFLGKPLSEDTLNRVVDFSSVKSMKQRFHVNTAPAAKSGVPNADARAPPPGPSETLVPAARASEKIGAPATMRKGIVGDWKSMFTVAQNEAFDEVFRKEMKGSGLKIQFE</sequence>
<name>A0A914A3Y0_PATMI</name>
<feature type="domain" description="Sulfotransferase" evidence="4">
    <location>
        <begin position="296"/>
        <end position="330"/>
    </location>
</feature>
<evidence type="ECO:0000256" key="1">
    <source>
        <dbReference type="ARBA" id="ARBA00005771"/>
    </source>
</evidence>
<dbReference type="GeneID" id="119729737"/>
<dbReference type="InterPro" id="IPR027417">
    <property type="entry name" value="P-loop_NTPase"/>
</dbReference>
<dbReference type="EnsemblMetazoa" id="XM_038202452.1">
    <property type="protein sequence ID" value="XP_038058380.1"/>
    <property type="gene ID" value="LOC119729737"/>
</dbReference>
<keyword evidence="6" id="KW-1185">Reference proteome</keyword>
<proteinExistence type="inferred from homology"/>
<dbReference type="InterPro" id="IPR000863">
    <property type="entry name" value="Sulfotransferase_dom"/>
</dbReference>
<dbReference type="SUPFAM" id="SSF52540">
    <property type="entry name" value="P-loop containing nucleoside triphosphate hydrolases"/>
    <property type="match status" value="1"/>
</dbReference>
<dbReference type="OrthoDB" id="205623at2759"/>
<dbReference type="RefSeq" id="XP_038058380.1">
    <property type="nucleotide sequence ID" value="XM_038202452.1"/>
</dbReference>
<reference evidence="5" key="1">
    <citation type="submission" date="2022-11" db="UniProtKB">
        <authorList>
            <consortium name="EnsemblMetazoa"/>
        </authorList>
    </citation>
    <scope>IDENTIFICATION</scope>
</reference>
<dbReference type="OMA" id="MFLEGET"/>
<feature type="region of interest" description="Disordered" evidence="3">
    <location>
        <begin position="1"/>
        <end position="20"/>
    </location>
</feature>
<protein>
    <recommendedName>
        <fullName evidence="4">Sulfotransferase domain-containing protein</fullName>
    </recommendedName>
</protein>